<evidence type="ECO:0000259" key="2">
    <source>
        <dbReference type="Pfam" id="PF16571"/>
    </source>
</evidence>
<accession>A0A0W1B1Q2</accession>
<dbReference type="InterPro" id="IPR038344">
    <property type="entry name" value="EF-G_N_sf"/>
</dbReference>
<evidence type="ECO:0000313" key="4">
    <source>
        <dbReference type="Proteomes" id="UP000054709"/>
    </source>
</evidence>
<keyword evidence="4" id="KW-1185">Reference proteome</keyword>
<dbReference type="Pfam" id="PF16571">
    <property type="entry name" value="FBP_C"/>
    <property type="match status" value="1"/>
</dbReference>
<dbReference type="CDD" id="cd16342">
    <property type="entry name" value="FusC_FusB"/>
    <property type="match status" value="1"/>
</dbReference>
<dbReference type="Proteomes" id="UP000054709">
    <property type="component" value="Unassembled WGS sequence"/>
</dbReference>
<feature type="domain" description="Elongation factor G-binding protein C-terminal treble-clef zinc-finger" evidence="2">
    <location>
        <begin position="101"/>
        <end position="201"/>
    </location>
</feature>
<dbReference type="AlphaFoldDB" id="A0A0W1B1Q2"/>
<feature type="domain" description="Elongation factor G-binding protein N-terminal" evidence="1">
    <location>
        <begin position="5"/>
        <end position="87"/>
    </location>
</feature>
<evidence type="ECO:0000313" key="3">
    <source>
        <dbReference type="EMBL" id="KTD87506.1"/>
    </source>
</evidence>
<proteinExistence type="predicted"/>
<keyword evidence="3" id="KW-0648">Protein biosynthesis</keyword>
<dbReference type="Gene3D" id="1.20.1280.250">
    <property type="match status" value="1"/>
</dbReference>
<dbReference type="Pfam" id="PF07299">
    <property type="entry name" value="EF-G-binding_N"/>
    <property type="match status" value="1"/>
</dbReference>
<dbReference type="GO" id="GO:0003746">
    <property type="term" value="F:translation elongation factor activity"/>
    <property type="evidence" value="ECO:0007669"/>
    <property type="project" value="UniProtKB-KW"/>
</dbReference>
<gene>
    <name evidence="3" type="ORF">UQ64_11905</name>
</gene>
<sequence>MNTPFIRNHQYNLIKKQTDFLLKTLRTVADRRVLETVRYRSSLNVVEAFPTLSDNQQQLLQQISTFETAYDFQKYLSGLEPYLETFPQITPNQIQKLFPKNKKLKVPDLSAIDFRYMTYLSWIDIATNKLFIVYPLEGQFIGIEGRMTPMNKKGYCLFCNRQQQLAFFTVKTRLAKSSPDDYSSIGQYICIESQECNHRITDTAALERFILSTRA</sequence>
<dbReference type="InterPro" id="IPR032330">
    <property type="entry name" value="EF-G-binding_C"/>
</dbReference>
<comment type="caution">
    <text evidence="3">The sequence shown here is derived from an EMBL/GenBank/DDBJ whole genome shotgun (WGS) entry which is preliminary data.</text>
</comment>
<organism evidence="3 4">
    <name type="scientific">Paenibacillus etheri</name>
    <dbReference type="NCBI Taxonomy" id="1306852"/>
    <lineage>
        <taxon>Bacteria</taxon>
        <taxon>Bacillati</taxon>
        <taxon>Bacillota</taxon>
        <taxon>Bacilli</taxon>
        <taxon>Bacillales</taxon>
        <taxon>Paenibacillaceae</taxon>
        <taxon>Paenibacillus</taxon>
    </lineage>
</organism>
<dbReference type="EMBL" id="LCZJ02000018">
    <property type="protein sequence ID" value="KTD87506.1"/>
    <property type="molecule type" value="Genomic_DNA"/>
</dbReference>
<dbReference type="InterPro" id="IPR010841">
    <property type="entry name" value="EF-G-binding_N"/>
</dbReference>
<keyword evidence="3" id="KW-0251">Elongation factor</keyword>
<protein>
    <submittedName>
        <fullName evidence="3">Elongation factor G-binding protein</fullName>
    </submittedName>
</protein>
<dbReference type="OrthoDB" id="1891078at2"/>
<reference evidence="3 4" key="1">
    <citation type="journal article" date="2015" name="Int. Biodeterior. Biodegradation">
        <title>Physiological and genetic screening methods for the isolation of methyl tert-butyl ether-degrading bacteria for bioremediation purposes.</title>
        <authorList>
            <person name="Guisado I.M."/>
            <person name="Purswani J."/>
            <person name="Gonzalez Lopez J."/>
            <person name="Pozo C."/>
        </authorList>
    </citation>
    <scope>NUCLEOTIDE SEQUENCE [LARGE SCALE GENOMIC DNA]</scope>
    <source>
        <strain evidence="3 4">SH7</strain>
    </source>
</reference>
<dbReference type="RefSeq" id="WP_060623024.1">
    <property type="nucleotide sequence ID" value="NZ_LCZJ02000018.1"/>
</dbReference>
<evidence type="ECO:0000259" key="1">
    <source>
        <dbReference type="Pfam" id="PF07299"/>
    </source>
</evidence>
<name>A0A0W1B1Q2_9BACL</name>